<feature type="compositionally biased region" description="Polar residues" evidence="1">
    <location>
        <begin position="205"/>
        <end position="219"/>
    </location>
</feature>
<reference evidence="2 3" key="2">
    <citation type="journal article" date="2021" name="Genomics">
        <title>High-quality reference genome for Clonorchis sinensis.</title>
        <authorList>
            <person name="Young N.D."/>
            <person name="Stroehlein A.J."/>
            <person name="Kinkar L."/>
            <person name="Wang T."/>
            <person name="Sohn W.M."/>
            <person name="Chang B.C.H."/>
            <person name="Kaur P."/>
            <person name="Weisz D."/>
            <person name="Dudchenko O."/>
            <person name="Aiden E.L."/>
            <person name="Korhonen P.K."/>
            <person name="Gasser R.B."/>
        </authorList>
    </citation>
    <scope>NUCLEOTIDE SEQUENCE [LARGE SCALE GENOMIC DNA]</scope>
    <source>
        <strain evidence="2">Cs-k2</strain>
    </source>
</reference>
<reference evidence="2 3" key="1">
    <citation type="journal article" date="2018" name="Biotechnol. Adv.">
        <title>Improved genomic resources and new bioinformatic workflow for the carcinogenic parasite Clonorchis sinensis: Biotechnological implications.</title>
        <authorList>
            <person name="Wang D."/>
            <person name="Korhonen P.K."/>
            <person name="Gasser R.B."/>
            <person name="Young N.D."/>
        </authorList>
    </citation>
    <scope>NUCLEOTIDE SEQUENCE [LARGE SCALE GENOMIC DNA]</scope>
    <source>
        <strain evidence="2">Cs-k2</strain>
    </source>
</reference>
<protein>
    <submittedName>
        <fullName evidence="2">Uncharacterized protein</fullName>
    </submittedName>
</protein>
<organism evidence="2 3">
    <name type="scientific">Clonorchis sinensis</name>
    <name type="common">Chinese liver fluke</name>
    <dbReference type="NCBI Taxonomy" id="79923"/>
    <lineage>
        <taxon>Eukaryota</taxon>
        <taxon>Metazoa</taxon>
        <taxon>Spiralia</taxon>
        <taxon>Lophotrochozoa</taxon>
        <taxon>Platyhelminthes</taxon>
        <taxon>Trematoda</taxon>
        <taxon>Digenea</taxon>
        <taxon>Opisthorchiida</taxon>
        <taxon>Opisthorchiata</taxon>
        <taxon>Opisthorchiidae</taxon>
        <taxon>Clonorchis</taxon>
    </lineage>
</organism>
<sequence>MSKTPETQSIEERYEALQALCRQLMMVNETLKSELTRLTSVYQKAFSERSLLLDELVEHHSSCSAALKTDYSVGTSYQKRHSNATNEPPMPKKLRGLQSPAADVKPPPPSSPQTRRLPDSVAPPHGVVECVSNLWSEQDPEDEFSPSSSETPLPSHSSGSHGLPMQSSATTYGTTPASRWQSVESSKSPPTVSLSMESSPSMSLFTTAQQQRPTKQPSLVTSSVVSSSGTGVSYIHSGPRSSLAGFQNVKNFPVVSRSVSIIQTSNVSRPVVPMSVVLSPTSPALLNTQTAIRGARTVQSPQTTATLRFTGPPSGQRIVIQPPSGNARSLLVQSSENVLSGLSGDFH</sequence>
<proteinExistence type="predicted"/>
<dbReference type="AlphaFoldDB" id="A0A8T1M205"/>
<feature type="compositionally biased region" description="Low complexity" evidence="1">
    <location>
        <begin position="193"/>
        <end position="204"/>
    </location>
</feature>
<dbReference type="Proteomes" id="UP000286415">
    <property type="component" value="Unassembled WGS sequence"/>
</dbReference>
<comment type="caution">
    <text evidence="2">The sequence shown here is derived from an EMBL/GenBank/DDBJ whole genome shotgun (WGS) entry which is preliminary data.</text>
</comment>
<keyword evidence="3" id="KW-1185">Reference proteome</keyword>
<name>A0A8T1M205_CLOSI</name>
<accession>A0A8T1M205</accession>
<gene>
    <name evidence="2" type="ORF">CSKR_113425</name>
</gene>
<feature type="region of interest" description="Disordered" evidence="1">
    <location>
        <begin position="77"/>
        <end position="125"/>
    </location>
</feature>
<feature type="region of interest" description="Disordered" evidence="1">
    <location>
        <begin position="137"/>
        <end position="223"/>
    </location>
</feature>
<dbReference type="EMBL" id="NIRI02000056">
    <property type="protein sequence ID" value="KAG5442791.1"/>
    <property type="molecule type" value="Genomic_DNA"/>
</dbReference>
<dbReference type="OrthoDB" id="6262341at2759"/>
<feature type="compositionally biased region" description="Polar residues" evidence="1">
    <location>
        <begin position="165"/>
        <end position="192"/>
    </location>
</feature>
<evidence type="ECO:0000313" key="3">
    <source>
        <dbReference type="Proteomes" id="UP000286415"/>
    </source>
</evidence>
<feature type="compositionally biased region" description="Low complexity" evidence="1">
    <location>
        <begin position="145"/>
        <end position="160"/>
    </location>
</feature>
<evidence type="ECO:0000256" key="1">
    <source>
        <dbReference type="SAM" id="MobiDB-lite"/>
    </source>
</evidence>
<evidence type="ECO:0000313" key="2">
    <source>
        <dbReference type="EMBL" id="KAG5442791.1"/>
    </source>
</evidence>